<accession>A0ABQ7EAT9</accession>
<evidence type="ECO:0000313" key="2">
    <source>
        <dbReference type="Proteomes" id="UP000266723"/>
    </source>
</evidence>
<evidence type="ECO:0000313" key="1">
    <source>
        <dbReference type="EMBL" id="KAF3593663.1"/>
    </source>
</evidence>
<keyword evidence="2" id="KW-1185">Reference proteome</keyword>
<dbReference type="Proteomes" id="UP000266723">
    <property type="component" value="Unassembled WGS sequence"/>
</dbReference>
<sequence length="207" mass="23735">MHGLMLYRRFGRARSLRSDQAERTLGRCVATELHLGLGRYELGPYVATELRPSRTNARSLRSDQAWLELLSDVSCFLRKAFRKEESISKKAEPLHTYIAPHNQEKVAIPECKVVTAISAFKRGLLPDGDLYKELTKYQCKTMEDVLSQTWTHVKWKENVESCWGKILWYKISPDPGQDTGLQAHPEGNHGSLPSLHPCLRVKWKFSI</sequence>
<gene>
    <name evidence="1" type="ORF">DY000_02022314</name>
</gene>
<dbReference type="EMBL" id="QGKV02000299">
    <property type="protein sequence ID" value="KAF3593663.1"/>
    <property type="molecule type" value="Genomic_DNA"/>
</dbReference>
<protein>
    <submittedName>
        <fullName evidence="1">Uncharacterized protein</fullName>
    </submittedName>
</protein>
<organism evidence="1 2">
    <name type="scientific">Brassica cretica</name>
    <name type="common">Mustard</name>
    <dbReference type="NCBI Taxonomy" id="69181"/>
    <lineage>
        <taxon>Eukaryota</taxon>
        <taxon>Viridiplantae</taxon>
        <taxon>Streptophyta</taxon>
        <taxon>Embryophyta</taxon>
        <taxon>Tracheophyta</taxon>
        <taxon>Spermatophyta</taxon>
        <taxon>Magnoliopsida</taxon>
        <taxon>eudicotyledons</taxon>
        <taxon>Gunneridae</taxon>
        <taxon>Pentapetalae</taxon>
        <taxon>rosids</taxon>
        <taxon>malvids</taxon>
        <taxon>Brassicales</taxon>
        <taxon>Brassicaceae</taxon>
        <taxon>Brassiceae</taxon>
        <taxon>Brassica</taxon>
    </lineage>
</organism>
<reference evidence="1 2" key="1">
    <citation type="journal article" date="2020" name="BMC Genomics">
        <title>Intraspecific diversification of the crop wild relative Brassica cretica Lam. using demographic model selection.</title>
        <authorList>
            <person name="Kioukis A."/>
            <person name="Michalopoulou V.A."/>
            <person name="Briers L."/>
            <person name="Pirintsos S."/>
            <person name="Studholme D.J."/>
            <person name="Pavlidis P."/>
            <person name="Sarris P.F."/>
        </authorList>
    </citation>
    <scope>NUCLEOTIDE SEQUENCE [LARGE SCALE GENOMIC DNA]</scope>
    <source>
        <strain evidence="2">cv. PFS-1207/04</strain>
    </source>
</reference>
<proteinExistence type="predicted"/>
<comment type="caution">
    <text evidence="1">The sequence shown here is derived from an EMBL/GenBank/DDBJ whole genome shotgun (WGS) entry which is preliminary data.</text>
</comment>
<name>A0ABQ7EAT9_BRACR</name>